<evidence type="ECO:0000313" key="3">
    <source>
        <dbReference type="Proteomes" id="UP000234331"/>
    </source>
</evidence>
<dbReference type="Proteomes" id="UP000234331">
    <property type="component" value="Unassembled WGS sequence"/>
</dbReference>
<dbReference type="AlphaFoldDB" id="A0A2I2KNN4"/>
<organism evidence="2 3">
    <name type="scientific">Frankia canadensis</name>
    <dbReference type="NCBI Taxonomy" id="1836972"/>
    <lineage>
        <taxon>Bacteria</taxon>
        <taxon>Bacillati</taxon>
        <taxon>Actinomycetota</taxon>
        <taxon>Actinomycetes</taxon>
        <taxon>Frankiales</taxon>
        <taxon>Frankiaceae</taxon>
        <taxon>Frankia</taxon>
    </lineage>
</organism>
<proteinExistence type="predicted"/>
<dbReference type="EMBL" id="FZMO01000090">
    <property type="protein sequence ID" value="SNQ47249.1"/>
    <property type="molecule type" value="Genomic_DNA"/>
</dbReference>
<feature type="region of interest" description="Disordered" evidence="1">
    <location>
        <begin position="1"/>
        <end position="71"/>
    </location>
</feature>
<protein>
    <submittedName>
        <fullName evidence="2">Uncharacterized protein</fullName>
    </submittedName>
</protein>
<reference evidence="2 3" key="1">
    <citation type="submission" date="2017-06" db="EMBL/GenBank/DDBJ databases">
        <authorList>
            <person name="Kim H.J."/>
            <person name="Triplett B.A."/>
        </authorList>
    </citation>
    <scope>NUCLEOTIDE SEQUENCE [LARGE SCALE GENOMIC DNA]</scope>
    <source>
        <strain evidence="2">FRACA_ARgP5</strain>
    </source>
</reference>
<gene>
    <name evidence="2" type="ORF">FRACA_180013</name>
</gene>
<evidence type="ECO:0000313" key="2">
    <source>
        <dbReference type="EMBL" id="SNQ47249.1"/>
    </source>
</evidence>
<evidence type="ECO:0000256" key="1">
    <source>
        <dbReference type="SAM" id="MobiDB-lite"/>
    </source>
</evidence>
<keyword evidence="3" id="KW-1185">Reference proteome</keyword>
<accession>A0A2I2KNN4</accession>
<feature type="compositionally biased region" description="Basic residues" evidence="1">
    <location>
        <begin position="8"/>
        <end position="17"/>
    </location>
</feature>
<sequence length="104" mass="11309">MRAAPRGPRSRKPRRQFGRGSQPGHATTEVERRAAHAGALPGDSARALRSPGSLTRSLPAARPSMANPQTRIWGPVWNYENEPLCRPIRTSMDAGRRTGPTSQG</sequence>
<name>A0A2I2KNN4_9ACTN</name>